<keyword evidence="1 5" id="KW-0489">Methyltransferase</keyword>
<dbReference type="Proteomes" id="UP000248423">
    <property type="component" value="Unassembled WGS sequence"/>
</dbReference>
<feature type="domain" description="O-methyltransferase C-terminal" evidence="4">
    <location>
        <begin position="211"/>
        <end position="413"/>
    </location>
</feature>
<dbReference type="AlphaFoldDB" id="A0A319E2Y2"/>
<dbReference type="SUPFAM" id="SSF53335">
    <property type="entry name" value="S-adenosyl-L-methionine-dependent methyltransferases"/>
    <property type="match status" value="1"/>
</dbReference>
<dbReference type="InterPro" id="IPR016461">
    <property type="entry name" value="COMT-like"/>
</dbReference>
<dbReference type="EMBL" id="KZ826369">
    <property type="protein sequence ID" value="PYI04432.1"/>
    <property type="molecule type" value="Genomic_DNA"/>
</dbReference>
<keyword evidence="2 5" id="KW-0808">Transferase</keyword>
<evidence type="ECO:0000259" key="4">
    <source>
        <dbReference type="Pfam" id="PF00891"/>
    </source>
</evidence>
<evidence type="ECO:0000256" key="3">
    <source>
        <dbReference type="ARBA" id="ARBA00022691"/>
    </source>
</evidence>
<dbReference type="GO" id="GO:0032259">
    <property type="term" value="P:methylation"/>
    <property type="evidence" value="ECO:0007669"/>
    <property type="project" value="UniProtKB-KW"/>
</dbReference>
<dbReference type="InterPro" id="IPR036390">
    <property type="entry name" value="WH_DNA-bd_sf"/>
</dbReference>
<evidence type="ECO:0000256" key="1">
    <source>
        <dbReference type="ARBA" id="ARBA00022603"/>
    </source>
</evidence>
<dbReference type="PANTHER" id="PTHR43712">
    <property type="entry name" value="PUTATIVE (AFU_ORTHOLOGUE AFUA_4G14580)-RELATED"/>
    <property type="match status" value="1"/>
</dbReference>
<protein>
    <submittedName>
        <fullName evidence="5">S-adenosyl-L-methionine-dependent methyltransferase</fullName>
    </submittedName>
</protein>
<dbReference type="Gene3D" id="1.10.10.10">
    <property type="entry name" value="Winged helix-like DNA-binding domain superfamily/Winged helix DNA-binding domain"/>
    <property type="match status" value="1"/>
</dbReference>
<name>A0A319E2Y2_ASPSB</name>
<keyword evidence="3" id="KW-0949">S-adenosyl-L-methionine</keyword>
<evidence type="ECO:0000313" key="6">
    <source>
        <dbReference type="Proteomes" id="UP000248423"/>
    </source>
</evidence>
<sequence length="438" mass="49910">MISHTSKMTELAARISENTAKVDAYLRSQGLPSPSFHEDGPVDFGIEDEEIQKAQEEAIHSSMELQRLLQGPKQFYRPVPNILSLQAISKYEIATKVPVHGQISFAELGQQCGLSEVNVRRFLRYAMFFHKVFCEPRQGYVAHTAASRFLAENKVIQDKRVLLMLWYVPSRLRMLECHHVYLTDILFLQTLRAIDEFNGQEEPNQTGWNLYHQTTDSPWDYYDTHPEQARRFFSTMAYETEQQDRSNTVLVNSYPWSSLSHDGSQATVVDLGGSRGVTATALAQSVPNLKVIVQDIPSMIKGAKEGILSEIANRVDFVAHDFFTTQPLHADAYIIRHVFHNWSDTNVTRILQALIPALHKGAKIVINDYIAPPPGVTSPLKEQRLREMDMTMLTLCNAYERESQDWKKVIEQADSRFKIAQMLVPNDSEGIIEIVWEG</sequence>
<dbReference type="SUPFAM" id="SSF46785">
    <property type="entry name" value="Winged helix' DNA-binding domain"/>
    <property type="match status" value="1"/>
</dbReference>
<evidence type="ECO:0000313" key="5">
    <source>
        <dbReference type="EMBL" id="PYI04432.1"/>
    </source>
</evidence>
<accession>A0A319E2Y2</accession>
<gene>
    <name evidence="5" type="ORF">BO78DRAFT_320480</name>
</gene>
<proteinExistence type="predicted"/>
<dbReference type="InterPro" id="IPR001077">
    <property type="entry name" value="COMT_C"/>
</dbReference>
<organism evidence="5 6">
    <name type="scientific">Aspergillus sclerotiicarbonarius (strain CBS 121057 / IBT 28362)</name>
    <dbReference type="NCBI Taxonomy" id="1448318"/>
    <lineage>
        <taxon>Eukaryota</taxon>
        <taxon>Fungi</taxon>
        <taxon>Dikarya</taxon>
        <taxon>Ascomycota</taxon>
        <taxon>Pezizomycotina</taxon>
        <taxon>Eurotiomycetes</taxon>
        <taxon>Eurotiomycetidae</taxon>
        <taxon>Eurotiales</taxon>
        <taxon>Aspergillaceae</taxon>
        <taxon>Aspergillus</taxon>
        <taxon>Aspergillus subgen. Circumdati</taxon>
    </lineage>
</organism>
<dbReference type="VEuPathDB" id="FungiDB:BO78DRAFT_320480"/>
<dbReference type="Gene3D" id="3.40.50.150">
    <property type="entry name" value="Vaccinia Virus protein VP39"/>
    <property type="match status" value="1"/>
</dbReference>
<dbReference type="InterPro" id="IPR029063">
    <property type="entry name" value="SAM-dependent_MTases_sf"/>
</dbReference>
<dbReference type="GO" id="GO:0044550">
    <property type="term" value="P:secondary metabolite biosynthetic process"/>
    <property type="evidence" value="ECO:0007669"/>
    <property type="project" value="UniProtKB-ARBA"/>
</dbReference>
<dbReference type="InterPro" id="IPR036388">
    <property type="entry name" value="WH-like_DNA-bd_sf"/>
</dbReference>
<reference evidence="5 6" key="1">
    <citation type="submission" date="2018-02" db="EMBL/GenBank/DDBJ databases">
        <title>The genomes of Aspergillus section Nigri reveals drivers in fungal speciation.</title>
        <authorList>
            <consortium name="DOE Joint Genome Institute"/>
            <person name="Vesth T.C."/>
            <person name="Nybo J."/>
            <person name="Theobald S."/>
            <person name="Brandl J."/>
            <person name="Frisvad J.C."/>
            <person name="Nielsen K.F."/>
            <person name="Lyhne E.K."/>
            <person name="Kogle M.E."/>
            <person name="Kuo A."/>
            <person name="Riley R."/>
            <person name="Clum A."/>
            <person name="Nolan M."/>
            <person name="Lipzen A."/>
            <person name="Salamov A."/>
            <person name="Henrissat B."/>
            <person name="Wiebenga A."/>
            <person name="De vries R.P."/>
            <person name="Grigoriev I.V."/>
            <person name="Mortensen U.H."/>
            <person name="Andersen M.R."/>
            <person name="Baker S.E."/>
        </authorList>
    </citation>
    <scope>NUCLEOTIDE SEQUENCE [LARGE SCALE GENOMIC DNA]</scope>
    <source>
        <strain evidence="5 6">CBS 121057</strain>
    </source>
</reference>
<dbReference type="GO" id="GO:0008171">
    <property type="term" value="F:O-methyltransferase activity"/>
    <property type="evidence" value="ECO:0007669"/>
    <property type="project" value="InterPro"/>
</dbReference>
<keyword evidence="6" id="KW-1185">Reference proteome</keyword>
<evidence type="ECO:0000256" key="2">
    <source>
        <dbReference type="ARBA" id="ARBA00022679"/>
    </source>
</evidence>
<dbReference type="PANTHER" id="PTHR43712:SF12">
    <property type="entry name" value="STERIGMATOCYSTIN 8-O-METHYLTRANSFERASE"/>
    <property type="match status" value="1"/>
</dbReference>
<dbReference type="OrthoDB" id="1606438at2759"/>
<dbReference type="CDD" id="cd02440">
    <property type="entry name" value="AdoMet_MTases"/>
    <property type="match status" value="1"/>
</dbReference>
<dbReference type="Pfam" id="PF00891">
    <property type="entry name" value="Methyltransf_2"/>
    <property type="match status" value="1"/>
</dbReference>
<dbReference type="PROSITE" id="PS51683">
    <property type="entry name" value="SAM_OMT_II"/>
    <property type="match status" value="1"/>
</dbReference>